<feature type="compositionally biased region" description="Low complexity" evidence="1">
    <location>
        <begin position="232"/>
        <end position="244"/>
    </location>
</feature>
<dbReference type="EMBL" id="WSTA01000140">
    <property type="protein sequence ID" value="MWC00404.1"/>
    <property type="molecule type" value="Genomic_DNA"/>
</dbReference>
<name>A0A6I4P164_9MICO</name>
<feature type="transmembrane region" description="Helical" evidence="2">
    <location>
        <begin position="100"/>
        <end position="120"/>
    </location>
</feature>
<evidence type="ECO:0000256" key="1">
    <source>
        <dbReference type="SAM" id="MobiDB-lite"/>
    </source>
</evidence>
<dbReference type="Proteomes" id="UP000438182">
    <property type="component" value="Unassembled WGS sequence"/>
</dbReference>
<feature type="compositionally biased region" description="Pro residues" evidence="1">
    <location>
        <begin position="168"/>
        <end position="183"/>
    </location>
</feature>
<feature type="region of interest" description="Disordered" evidence="1">
    <location>
        <begin position="162"/>
        <end position="209"/>
    </location>
</feature>
<dbReference type="InterPro" id="IPR025889">
    <property type="entry name" value="GSP17M-like_dom"/>
</dbReference>
<feature type="transmembrane region" description="Helical" evidence="2">
    <location>
        <begin position="72"/>
        <end position="94"/>
    </location>
</feature>
<evidence type="ECO:0000256" key="2">
    <source>
        <dbReference type="SAM" id="Phobius"/>
    </source>
</evidence>
<keyword evidence="5" id="KW-1185">Reference proteome</keyword>
<protein>
    <recommendedName>
        <fullName evidence="3">General stress protein 17M-like domain-containing protein</fullName>
    </recommendedName>
</protein>
<evidence type="ECO:0000313" key="5">
    <source>
        <dbReference type="Proteomes" id="UP000438182"/>
    </source>
</evidence>
<accession>A0A6I4P164</accession>
<keyword evidence="2" id="KW-1133">Transmembrane helix</keyword>
<evidence type="ECO:0000313" key="4">
    <source>
        <dbReference type="EMBL" id="MWC00404.1"/>
    </source>
</evidence>
<gene>
    <name evidence="4" type="ORF">GB864_17845</name>
</gene>
<reference evidence="4 5" key="1">
    <citation type="submission" date="2019-12" db="EMBL/GenBank/DDBJ databases">
        <authorList>
            <person name="Kim Y.S."/>
        </authorList>
    </citation>
    <scope>NUCLEOTIDE SEQUENCE [LARGE SCALE GENOMIC DNA]</scope>
    <source>
        <strain evidence="4 5">MMS17-SY077</strain>
    </source>
</reference>
<organism evidence="4 5">
    <name type="scientific">Agromyces seonyuensis</name>
    <dbReference type="NCBI Taxonomy" id="2662446"/>
    <lineage>
        <taxon>Bacteria</taxon>
        <taxon>Bacillati</taxon>
        <taxon>Actinomycetota</taxon>
        <taxon>Actinomycetes</taxon>
        <taxon>Micrococcales</taxon>
        <taxon>Microbacteriaceae</taxon>
        <taxon>Agromyces</taxon>
    </lineage>
</organism>
<dbReference type="AlphaFoldDB" id="A0A6I4P164"/>
<feature type="compositionally biased region" description="Low complexity" evidence="1">
    <location>
        <begin position="194"/>
        <end position="209"/>
    </location>
</feature>
<feature type="domain" description="General stress protein 17M-like" evidence="3">
    <location>
        <begin position="24"/>
        <end position="104"/>
    </location>
</feature>
<evidence type="ECO:0000259" key="3">
    <source>
        <dbReference type="Pfam" id="PF11181"/>
    </source>
</evidence>
<keyword evidence="2" id="KW-0812">Transmembrane</keyword>
<comment type="caution">
    <text evidence="4">The sequence shown here is derived from an EMBL/GenBank/DDBJ whole genome shotgun (WGS) entry which is preliminary data.</text>
</comment>
<proteinExistence type="predicted"/>
<dbReference type="RefSeq" id="WP_160427036.1">
    <property type="nucleotide sequence ID" value="NZ_WSTA01000140.1"/>
</dbReference>
<dbReference type="Pfam" id="PF11181">
    <property type="entry name" value="YflT"/>
    <property type="match status" value="1"/>
</dbReference>
<sequence length="244" mass="24716">MTNTRPIGGRGAGAFPTIPDGMQIASFATYPEAQQAVDVLVRADFPVAQVSIIGTELTSVERVTGKMSWGRAAGGGVLSGLWFGMFAGLLFFIFAPTAGVGLLLSAALIGAGFGMVFSLVSYSITRRRRDFTSVMQVVAGRYGILVPAELAGRAREALGGLGRQPVPSSVPAPPEPTGAPVPPVASFGASADVAPSGAPEAAGAAAANAPAPMTYGEALDAARKREREERAASAAAARESAPSA</sequence>
<feature type="compositionally biased region" description="Basic and acidic residues" evidence="1">
    <location>
        <begin position="221"/>
        <end position="231"/>
    </location>
</feature>
<feature type="non-terminal residue" evidence="4">
    <location>
        <position position="244"/>
    </location>
</feature>
<keyword evidence="2" id="KW-0472">Membrane</keyword>
<feature type="region of interest" description="Disordered" evidence="1">
    <location>
        <begin position="221"/>
        <end position="244"/>
    </location>
</feature>